<name>E6W1P6_DESIS</name>
<feature type="transmembrane region" description="Helical" evidence="7">
    <location>
        <begin position="6"/>
        <end position="25"/>
    </location>
</feature>
<evidence type="ECO:0000256" key="1">
    <source>
        <dbReference type="ARBA" id="ARBA00004651"/>
    </source>
</evidence>
<dbReference type="KEGG" id="din:Selin_1868"/>
<comment type="similarity">
    <text evidence="2">Belongs to the CPA3 antiporters (TC 2.A.63) subunit B family.</text>
</comment>
<dbReference type="Pfam" id="PF13244">
    <property type="entry name" value="MbhD"/>
    <property type="match status" value="1"/>
</dbReference>
<dbReference type="PANTHER" id="PTHR33932:SF4">
    <property type="entry name" value="NA(+)_H(+) ANTIPORTER SUBUNIT B"/>
    <property type="match status" value="1"/>
</dbReference>
<feature type="transmembrane region" description="Helical" evidence="7">
    <location>
        <begin position="32"/>
        <end position="50"/>
    </location>
</feature>
<feature type="transmembrane region" description="Helical" evidence="7">
    <location>
        <begin position="257"/>
        <end position="276"/>
    </location>
</feature>
<evidence type="ECO:0000259" key="9">
    <source>
        <dbReference type="Pfam" id="PF13244"/>
    </source>
</evidence>
<dbReference type="Pfam" id="PF04039">
    <property type="entry name" value="MnhB"/>
    <property type="match status" value="1"/>
</dbReference>
<dbReference type="HOGENOM" id="CLU_069132_0_0_0"/>
<dbReference type="PANTHER" id="PTHR33932">
    <property type="entry name" value="NA(+)/H(+) ANTIPORTER SUBUNIT B"/>
    <property type="match status" value="1"/>
</dbReference>
<evidence type="ECO:0000256" key="7">
    <source>
        <dbReference type="SAM" id="Phobius"/>
    </source>
</evidence>
<evidence type="ECO:0000256" key="5">
    <source>
        <dbReference type="ARBA" id="ARBA00022989"/>
    </source>
</evidence>
<dbReference type="InParanoid" id="E6W1P6"/>
<dbReference type="RefSeq" id="WP_013506475.1">
    <property type="nucleotide sequence ID" value="NC_014836.1"/>
</dbReference>
<keyword evidence="11" id="KW-1185">Reference proteome</keyword>
<dbReference type="InterPro" id="IPR007182">
    <property type="entry name" value="MnhB"/>
</dbReference>
<reference evidence="10 11" key="1">
    <citation type="submission" date="2010-12" db="EMBL/GenBank/DDBJ databases">
        <title>Complete sequence of Desulfurispirillum indicum S5.</title>
        <authorList>
            <consortium name="US DOE Joint Genome Institute"/>
            <person name="Lucas S."/>
            <person name="Copeland A."/>
            <person name="Lapidus A."/>
            <person name="Cheng J.-F."/>
            <person name="Goodwin L."/>
            <person name="Pitluck S."/>
            <person name="Chertkov O."/>
            <person name="Held B."/>
            <person name="Detter J.C."/>
            <person name="Han C."/>
            <person name="Tapia R."/>
            <person name="Land M."/>
            <person name="Hauser L."/>
            <person name="Kyrpides N."/>
            <person name="Ivanova N."/>
            <person name="Mikhailova N."/>
            <person name="Haggblom M."/>
            <person name="Rauschenbach I."/>
            <person name="Bini E."/>
            <person name="Woyke T."/>
        </authorList>
    </citation>
    <scope>NUCLEOTIDE SEQUENCE [LARGE SCALE GENOMIC DNA]</scope>
    <source>
        <strain evidence="11">ATCC BAA-1389 / DSM 22839 / S5</strain>
    </source>
</reference>
<dbReference type="InterPro" id="IPR025383">
    <property type="entry name" value="MrpA_C/MbhD"/>
</dbReference>
<proteinExistence type="inferred from homology"/>
<keyword evidence="3" id="KW-1003">Cell membrane</keyword>
<evidence type="ECO:0008006" key="12">
    <source>
        <dbReference type="Google" id="ProtNLM"/>
    </source>
</evidence>
<feature type="domain" description="MrpA C-terminal/MbhD" evidence="9">
    <location>
        <begin position="15"/>
        <end position="79"/>
    </location>
</feature>
<dbReference type="EMBL" id="CP002432">
    <property type="protein sequence ID" value="ADU66595.1"/>
    <property type="molecule type" value="Genomic_DNA"/>
</dbReference>
<sequence>MTTLGSLFDLLLAIGLLWLAWRTLVHPQLFRSLVFFVVFGLVMAISWARLQAPDLALVEAAVGAGLTGAMLLNTYRDLEKGKPGHWSELHDELEASRLNPSTLFLSAGALVLLALLGWSLWRLPDSELLIAGAVQQNLAHSGASHPVTAVLLNFRGYDTLLEIVVLFLAIIGVWSFHVLSPIDDGRQLPLDYSELVVALVHRLVPLIIIVSGYLLWVGAHGPGGAFQAGVILASIGIIFSLTGNLAPAAESTPGVRFFIILGLLVFIGVGFGTMIFHEGFLDFPHAWAGALILTIEFSLMISIALILVLLFNNAAGMRRR</sequence>
<dbReference type="AlphaFoldDB" id="E6W1P6"/>
<feature type="domain" description="Na+/H+ antiporter MnhB subunit-related protein" evidence="8">
    <location>
        <begin position="199"/>
        <end position="305"/>
    </location>
</feature>
<gene>
    <name evidence="10" type="ordered locus">Selin_1868</name>
</gene>
<dbReference type="GO" id="GO:0005886">
    <property type="term" value="C:plasma membrane"/>
    <property type="evidence" value="ECO:0007669"/>
    <property type="project" value="UniProtKB-SubCell"/>
</dbReference>
<feature type="transmembrane region" description="Helical" evidence="7">
    <location>
        <begin position="103"/>
        <end position="121"/>
    </location>
</feature>
<feature type="transmembrane region" description="Helical" evidence="7">
    <location>
        <begin position="56"/>
        <end position="75"/>
    </location>
</feature>
<accession>E6W1P6</accession>
<dbReference type="STRING" id="653733.Selin_1868"/>
<organism evidence="10 11">
    <name type="scientific">Desulfurispirillum indicum (strain ATCC BAA-1389 / DSM 22839 / S5)</name>
    <dbReference type="NCBI Taxonomy" id="653733"/>
    <lineage>
        <taxon>Bacteria</taxon>
        <taxon>Pseudomonadati</taxon>
        <taxon>Chrysiogenota</taxon>
        <taxon>Chrysiogenia</taxon>
        <taxon>Chrysiogenales</taxon>
        <taxon>Chrysiogenaceae</taxon>
        <taxon>Desulfurispirillum</taxon>
    </lineage>
</organism>
<evidence type="ECO:0000256" key="4">
    <source>
        <dbReference type="ARBA" id="ARBA00022692"/>
    </source>
</evidence>
<feature type="transmembrane region" description="Helical" evidence="7">
    <location>
        <begin position="160"/>
        <end position="179"/>
    </location>
</feature>
<dbReference type="OrthoDB" id="4962908at2"/>
<protein>
    <recommendedName>
        <fullName evidence="12">DUF4040 domain-containing protein</fullName>
    </recommendedName>
</protein>
<dbReference type="Proteomes" id="UP000002572">
    <property type="component" value="Chromosome"/>
</dbReference>
<evidence type="ECO:0000259" key="8">
    <source>
        <dbReference type="Pfam" id="PF04039"/>
    </source>
</evidence>
<evidence type="ECO:0000256" key="3">
    <source>
        <dbReference type="ARBA" id="ARBA00022475"/>
    </source>
</evidence>
<evidence type="ECO:0000256" key="6">
    <source>
        <dbReference type="ARBA" id="ARBA00023136"/>
    </source>
</evidence>
<feature type="transmembrane region" description="Helical" evidence="7">
    <location>
        <begin position="288"/>
        <end position="311"/>
    </location>
</feature>
<evidence type="ECO:0000313" key="11">
    <source>
        <dbReference type="Proteomes" id="UP000002572"/>
    </source>
</evidence>
<feature type="transmembrane region" description="Helical" evidence="7">
    <location>
        <begin position="199"/>
        <end position="219"/>
    </location>
</feature>
<keyword evidence="5 7" id="KW-1133">Transmembrane helix</keyword>
<evidence type="ECO:0000313" key="10">
    <source>
        <dbReference type="EMBL" id="ADU66595.1"/>
    </source>
</evidence>
<dbReference type="InterPro" id="IPR050622">
    <property type="entry name" value="CPA3_antiporter_subunitB"/>
</dbReference>
<evidence type="ECO:0000256" key="2">
    <source>
        <dbReference type="ARBA" id="ARBA00009425"/>
    </source>
</evidence>
<feature type="transmembrane region" description="Helical" evidence="7">
    <location>
        <begin position="225"/>
        <end position="245"/>
    </location>
</feature>
<comment type="subcellular location">
    <subcellularLocation>
        <location evidence="1">Cell membrane</location>
        <topology evidence="1">Multi-pass membrane protein</topology>
    </subcellularLocation>
</comment>
<keyword evidence="4 7" id="KW-0812">Transmembrane</keyword>
<keyword evidence="6 7" id="KW-0472">Membrane</keyword>
<dbReference type="eggNOG" id="COG2111">
    <property type="taxonomic scope" value="Bacteria"/>
</dbReference>